<evidence type="ECO:0000313" key="5">
    <source>
        <dbReference type="EMBL" id="MDU9005753.1"/>
    </source>
</evidence>
<evidence type="ECO:0000313" key="6">
    <source>
        <dbReference type="Proteomes" id="UP001255416"/>
    </source>
</evidence>
<dbReference type="InterPro" id="IPR054613">
    <property type="entry name" value="Peptidase_S78_dom"/>
</dbReference>
<proteinExistence type="predicted"/>
<dbReference type="RefSeq" id="WP_316779642.1">
    <property type="nucleotide sequence ID" value="NZ_JASMWN010000016.1"/>
</dbReference>
<feature type="domain" description="Prohead serine protease" evidence="4">
    <location>
        <begin position="13"/>
        <end position="149"/>
    </location>
</feature>
<keyword evidence="3" id="KW-0378">Hydrolase</keyword>
<accession>A0ABU3VHU2</accession>
<keyword evidence="6" id="KW-1185">Reference proteome</keyword>
<comment type="caution">
    <text evidence="5">The sequence shown here is derived from an EMBL/GenBank/DDBJ whole genome shotgun (WGS) entry which is preliminary data.</text>
</comment>
<keyword evidence="2 5" id="KW-0645">Protease</keyword>
<keyword evidence="1" id="KW-1188">Viral release from host cell</keyword>
<evidence type="ECO:0000256" key="2">
    <source>
        <dbReference type="ARBA" id="ARBA00022670"/>
    </source>
</evidence>
<dbReference type="Proteomes" id="UP001255416">
    <property type="component" value="Unassembled WGS sequence"/>
</dbReference>
<evidence type="ECO:0000259" key="4">
    <source>
        <dbReference type="Pfam" id="PF04586"/>
    </source>
</evidence>
<reference evidence="6" key="1">
    <citation type="submission" date="2023-05" db="EMBL/GenBank/DDBJ databases">
        <title>Sedimentitalea sp. nov. JM2-8.</title>
        <authorList>
            <person name="Huang J."/>
        </authorList>
    </citation>
    <scope>NUCLEOTIDE SEQUENCE [LARGE SCALE GENOMIC DNA]</scope>
    <source>
        <strain evidence="6">KHS03</strain>
    </source>
</reference>
<protein>
    <submittedName>
        <fullName evidence="5">HK97 family phage prohead protease</fullName>
    </submittedName>
</protein>
<dbReference type="InterPro" id="IPR006433">
    <property type="entry name" value="Prohead_protease"/>
</dbReference>
<evidence type="ECO:0000256" key="1">
    <source>
        <dbReference type="ARBA" id="ARBA00022612"/>
    </source>
</evidence>
<evidence type="ECO:0000256" key="3">
    <source>
        <dbReference type="ARBA" id="ARBA00022801"/>
    </source>
</evidence>
<sequence>MDRVYVETKVLADDDGSISGIAWKFAAADRIGDWIEPGAFKAAALPLPMLFGHDQNDPIGTWDTADEKADGLHIKGKLLIDEVPRAREVRALVKSGAVRGISIGFLTKKAENRKGGGRTIKALELLEASLVTIPMHPGAQVTSAKSAVEALRLAAAIQRATAQLAKR</sequence>
<organism evidence="5 6">
    <name type="scientific">Sedimentitalea todarodis</name>
    <dbReference type="NCBI Taxonomy" id="1631240"/>
    <lineage>
        <taxon>Bacteria</taxon>
        <taxon>Pseudomonadati</taxon>
        <taxon>Pseudomonadota</taxon>
        <taxon>Alphaproteobacteria</taxon>
        <taxon>Rhodobacterales</taxon>
        <taxon>Paracoccaceae</taxon>
        <taxon>Sedimentitalea</taxon>
    </lineage>
</organism>
<dbReference type="NCBIfam" id="TIGR01543">
    <property type="entry name" value="proheadase_HK97"/>
    <property type="match status" value="1"/>
</dbReference>
<name>A0ABU3VHU2_9RHOB</name>
<dbReference type="Pfam" id="PF04586">
    <property type="entry name" value="Peptidase_S78"/>
    <property type="match status" value="1"/>
</dbReference>
<dbReference type="EMBL" id="JASMWN010000016">
    <property type="protein sequence ID" value="MDU9005753.1"/>
    <property type="molecule type" value="Genomic_DNA"/>
</dbReference>
<dbReference type="GO" id="GO:0008233">
    <property type="term" value="F:peptidase activity"/>
    <property type="evidence" value="ECO:0007669"/>
    <property type="project" value="UniProtKB-KW"/>
</dbReference>
<dbReference type="GO" id="GO:0006508">
    <property type="term" value="P:proteolysis"/>
    <property type="evidence" value="ECO:0007669"/>
    <property type="project" value="UniProtKB-KW"/>
</dbReference>
<gene>
    <name evidence="5" type="ORF">QO231_18135</name>
</gene>